<dbReference type="OrthoDB" id="4472639at2759"/>
<proteinExistence type="predicted"/>
<dbReference type="EMBL" id="ML732151">
    <property type="protein sequence ID" value="KAB8079338.1"/>
    <property type="molecule type" value="Genomic_DNA"/>
</dbReference>
<reference evidence="1 2" key="1">
    <citation type="submission" date="2019-04" db="EMBL/GenBank/DDBJ databases">
        <title>Friends and foes A comparative genomics study of 23 Aspergillus species from section Flavi.</title>
        <authorList>
            <consortium name="DOE Joint Genome Institute"/>
            <person name="Kjaerbolling I."/>
            <person name="Vesth T."/>
            <person name="Frisvad J.C."/>
            <person name="Nybo J.L."/>
            <person name="Theobald S."/>
            <person name="Kildgaard S."/>
            <person name="Isbrandt T."/>
            <person name="Kuo A."/>
            <person name="Sato A."/>
            <person name="Lyhne E.K."/>
            <person name="Kogle M.E."/>
            <person name="Wiebenga A."/>
            <person name="Kun R.S."/>
            <person name="Lubbers R.J."/>
            <person name="Makela M.R."/>
            <person name="Barry K."/>
            <person name="Chovatia M."/>
            <person name="Clum A."/>
            <person name="Daum C."/>
            <person name="Haridas S."/>
            <person name="He G."/>
            <person name="LaButti K."/>
            <person name="Lipzen A."/>
            <person name="Mondo S."/>
            <person name="Riley R."/>
            <person name="Salamov A."/>
            <person name="Simmons B.A."/>
            <person name="Magnuson J.K."/>
            <person name="Henrissat B."/>
            <person name="Mortensen U.H."/>
            <person name="Larsen T.O."/>
            <person name="Devries R.P."/>
            <person name="Grigoriev I.V."/>
            <person name="Machida M."/>
            <person name="Baker S.E."/>
            <person name="Andersen M.R."/>
        </authorList>
    </citation>
    <scope>NUCLEOTIDE SEQUENCE [LARGE SCALE GENOMIC DNA]</scope>
    <source>
        <strain evidence="1 2">CBS 151.66</strain>
    </source>
</reference>
<accession>A0A5N5XF26</accession>
<evidence type="ECO:0000313" key="2">
    <source>
        <dbReference type="Proteomes" id="UP000326565"/>
    </source>
</evidence>
<dbReference type="AlphaFoldDB" id="A0A5N5XF26"/>
<organism evidence="1 2">
    <name type="scientific">Aspergillus leporis</name>
    <dbReference type="NCBI Taxonomy" id="41062"/>
    <lineage>
        <taxon>Eukaryota</taxon>
        <taxon>Fungi</taxon>
        <taxon>Dikarya</taxon>
        <taxon>Ascomycota</taxon>
        <taxon>Pezizomycotina</taxon>
        <taxon>Eurotiomycetes</taxon>
        <taxon>Eurotiomycetidae</taxon>
        <taxon>Eurotiales</taxon>
        <taxon>Aspergillaceae</taxon>
        <taxon>Aspergillus</taxon>
        <taxon>Aspergillus subgen. Circumdati</taxon>
    </lineage>
</organism>
<sequence length="78" mass="8701">MDFNTADNSAKYNELLGQIAVNLNNTLKTYGFFSPQYQSILEMLKQCLRDLENEKQQGSLTLDADTLSAAMGHLDLGK</sequence>
<protein>
    <submittedName>
        <fullName evidence="1">Uncharacterized protein</fullName>
    </submittedName>
</protein>
<name>A0A5N5XF26_9EURO</name>
<gene>
    <name evidence="1" type="ORF">BDV29DRAFT_151942</name>
</gene>
<evidence type="ECO:0000313" key="1">
    <source>
        <dbReference type="EMBL" id="KAB8079338.1"/>
    </source>
</evidence>
<keyword evidence="2" id="KW-1185">Reference proteome</keyword>
<dbReference type="Proteomes" id="UP000326565">
    <property type="component" value="Unassembled WGS sequence"/>
</dbReference>